<accession>A0A4W3KA26</accession>
<name>A0A4W3KA26_CALMI</name>
<feature type="domain" description="Cadherin" evidence="15">
    <location>
        <begin position="144"/>
        <end position="238"/>
    </location>
</feature>
<feature type="region of interest" description="Disordered" evidence="13">
    <location>
        <begin position="858"/>
        <end position="881"/>
    </location>
</feature>
<evidence type="ECO:0000256" key="8">
    <source>
        <dbReference type="ARBA" id="ARBA00022989"/>
    </source>
</evidence>
<feature type="domain" description="Cadherin" evidence="15">
    <location>
        <begin position="37"/>
        <end position="143"/>
    </location>
</feature>
<dbReference type="InParanoid" id="A0A4W3KA26"/>
<keyword evidence="3 14" id="KW-0812">Transmembrane</keyword>
<dbReference type="PROSITE" id="PS50268">
    <property type="entry name" value="CADHERIN_2"/>
    <property type="match status" value="7"/>
</dbReference>
<reference evidence="17" key="3">
    <citation type="journal article" date="2014" name="Nature">
        <title>Elephant shark genome provides unique insights into gnathostome evolution.</title>
        <authorList>
            <consortium name="International Elephant Shark Genome Sequencing Consortium"/>
            <person name="Venkatesh B."/>
            <person name="Lee A.P."/>
            <person name="Ravi V."/>
            <person name="Maurya A.K."/>
            <person name="Lian M.M."/>
            <person name="Swann J.B."/>
            <person name="Ohta Y."/>
            <person name="Flajnik M.F."/>
            <person name="Sutoh Y."/>
            <person name="Kasahara M."/>
            <person name="Hoon S."/>
            <person name="Gangu V."/>
            <person name="Roy S.W."/>
            <person name="Irimia M."/>
            <person name="Korzh V."/>
            <person name="Kondrychyn I."/>
            <person name="Lim Z.W."/>
            <person name="Tay B.H."/>
            <person name="Tohari S."/>
            <person name="Kong K.W."/>
            <person name="Ho S."/>
            <person name="Lorente-Galdos B."/>
            <person name="Quilez J."/>
            <person name="Marques-Bonet T."/>
            <person name="Raney B.J."/>
            <person name="Ingham P.W."/>
            <person name="Tay A."/>
            <person name="Hillier L.W."/>
            <person name="Minx P."/>
            <person name="Boehm T."/>
            <person name="Wilson R.K."/>
            <person name="Brenner S."/>
            <person name="Warren W.C."/>
        </authorList>
    </citation>
    <scope>NUCLEOTIDE SEQUENCE [LARGE SCALE GENOMIC DNA]</scope>
</reference>
<keyword evidence="6 12" id="KW-0106">Calcium</keyword>
<keyword evidence="5" id="KW-0677">Repeat</keyword>
<dbReference type="Ensembl" id="ENSCMIT00000042090.1">
    <property type="protein sequence ID" value="ENSCMIP00000041500.1"/>
    <property type="gene ID" value="ENSCMIG00000017293.1"/>
</dbReference>
<evidence type="ECO:0000256" key="11">
    <source>
        <dbReference type="ARBA" id="ARBA00074462"/>
    </source>
</evidence>
<keyword evidence="2" id="KW-1003">Cell membrane</keyword>
<dbReference type="FunFam" id="2.60.40.60:FF:000004">
    <property type="entry name" value="Protocadherin 1 gamma 2"/>
    <property type="match status" value="1"/>
</dbReference>
<reference evidence="16" key="4">
    <citation type="submission" date="2025-08" db="UniProtKB">
        <authorList>
            <consortium name="Ensembl"/>
        </authorList>
    </citation>
    <scope>IDENTIFICATION</scope>
</reference>
<proteinExistence type="predicted"/>
<feature type="domain" description="Cadherin" evidence="15">
    <location>
        <begin position="234"/>
        <end position="342"/>
    </location>
</feature>
<dbReference type="PANTHER" id="PTHR24028:SF236">
    <property type="entry name" value="PROTOCADHERIN GAMMA-C3"/>
    <property type="match status" value="1"/>
</dbReference>
<evidence type="ECO:0000256" key="10">
    <source>
        <dbReference type="ARBA" id="ARBA00023180"/>
    </source>
</evidence>
<reference evidence="17" key="1">
    <citation type="journal article" date="2006" name="Science">
        <title>Ancient noncoding elements conserved in the human genome.</title>
        <authorList>
            <person name="Venkatesh B."/>
            <person name="Kirkness E.F."/>
            <person name="Loh Y.H."/>
            <person name="Halpern A.L."/>
            <person name="Lee A.P."/>
            <person name="Johnson J."/>
            <person name="Dandona N."/>
            <person name="Viswanathan L.D."/>
            <person name="Tay A."/>
            <person name="Venter J.C."/>
            <person name="Strausberg R.L."/>
            <person name="Brenner S."/>
        </authorList>
    </citation>
    <scope>NUCLEOTIDE SEQUENCE [LARGE SCALE GENOMIC DNA]</scope>
</reference>
<dbReference type="Gene3D" id="2.60.40.60">
    <property type="entry name" value="Cadherins"/>
    <property type="match status" value="7"/>
</dbReference>
<dbReference type="FunFam" id="2.60.40.60:FF:000185">
    <property type="entry name" value="Protocadherin 2 alpha c"/>
    <property type="match status" value="1"/>
</dbReference>
<evidence type="ECO:0000256" key="6">
    <source>
        <dbReference type="ARBA" id="ARBA00022837"/>
    </source>
</evidence>
<evidence type="ECO:0000256" key="2">
    <source>
        <dbReference type="ARBA" id="ARBA00022475"/>
    </source>
</evidence>
<dbReference type="FunFam" id="2.60.40.60:FF:000002">
    <property type="entry name" value="Protocadherin alpha 2"/>
    <property type="match status" value="1"/>
</dbReference>
<reference evidence="17" key="2">
    <citation type="journal article" date="2007" name="PLoS Biol.">
        <title>Survey sequencing and comparative analysis of the elephant shark (Callorhinchus milii) genome.</title>
        <authorList>
            <person name="Venkatesh B."/>
            <person name="Kirkness E.F."/>
            <person name="Loh Y.H."/>
            <person name="Halpern A.L."/>
            <person name="Lee A.P."/>
            <person name="Johnson J."/>
            <person name="Dandona N."/>
            <person name="Viswanathan L.D."/>
            <person name="Tay A."/>
            <person name="Venter J.C."/>
            <person name="Strausberg R.L."/>
            <person name="Brenner S."/>
        </authorList>
    </citation>
    <scope>NUCLEOTIDE SEQUENCE [LARGE SCALE GENOMIC DNA]</scope>
</reference>
<dbReference type="GO" id="GO:0005509">
    <property type="term" value="F:calcium ion binding"/>
    <property type="evidence" value="ECO:0007669"/>
    <property type="project" value="UniProtKB-UniRule"/>
</dbReference>
<dbReference type="AlphaFoldDB" id="A0A4W3KA26"/>
<evidence type="ECO:0000256" key="9">
    <source>
        <dbReference type="ARBA" id="ARBA00023136"/>
    </source>
</evidence>
<keyword evidence="9 14" id="KW-0472">Membrane</keyword>
<dbReference type="InterPro" id="IPR002126">
    <property type="entry name" value="Cadherin-like_dom"/>
</dbReference>
<reference evidence="16" key="5">
    <citation type="submission" date="2025-09" db="UniProtKB">
        <authorList>
            <consortium name="Ensembl"/>
        </authorList>
    </citation>
    <scope>IDENTIFICATION</scope>
</reference>
<dbReference type="FunFam" id="2.60.40.60:FF:000018">
    <property type="entry name" value="Protocadherin gamma c3"/>
    <property type="match status" value="1"/>
</dbReference>
<dbReference type="FunFam" id="2.60.40.60:FF:000001">
    <property type="entry name" value="Protocadherin alpha 2"/>
    <property type="match status" value="1"/>
</dbReference>
<sequence>AILPTLGCFVLEMGFYDINWPLKWQLLCCLFLCWNLASGSIFYSVPEGLQPGAFVGNIAQDLGLDAKQFSARSFRILPGPGKQYLDVNLDNGILLVKEKIDREGLCGASPTCALSFEAVIENPFNLYDIEVEIVDVNDNAPRFPKSQFRLEISELAAPGARFPLEGAQDSDVGTNSVQTYQLVANEYFSLNVQGESGDVKLPVLVLERRLDREQQPTHRLVLIAEDGGTPERSGTSQFRLEISEVATPGSRFPLECAHDPDVGINSLQTYRLVDDQYFTLNIQTRTVDGKLPVLVLEKPLDREQQPTHRLVLIAEDGGTPERSGTVEIFINVQDANDNAPVFTDSVYTVSLLENTPRGTLVIRVNATDLDDGNNGEIVYSFSGYTSAKVREIFTVDSKTGEIRVKGNLDYEEFNVFEINIEAIDRGLYAIPAYCNVLVNIIDVNDNSPEVTLNSLFSPIREDSLPGTVVALISAGDKDSGEYGQVQCQIPHNLPFKLDLSSRKYFRLLTQGTLDRETASEYDVTVVCSDRGTPPLTSNLTIRVELSDINDNAPRFAQPLYREHVMENNAVGTSMFSVSAFDPDFNQNGRLTYSIPESQVRAESVSTYVYINSENGIIYSRRSFDFEQMKSFQFTVQAQDNGSPPLTSNASVDVTIVDQNDNAPVIVSPLPEFGSTVTETVSRLAEPGYLVAKVSAIDADTGQNGRLSYQIVQATDPGLFTISPDTGEIWTIRSVVSKDADQQRLVIVVKDNGNPSLSATVTIILSIEGRDTEMLSDASGLSEDPWLTSDVSIYLVISLGITSSVFLVVLILLALKASRNIHIPQNYVEVFGGDPLSQSFRYDSCSTSDSTKGDFMFASGRRNNSRSETTGKEGTLRPENPSNYRIAVNSEVRHFQG</sequence>
<keyword evidence="7" id="KW-0130">Cell adhesion</keyword>
<dbReference type="PROSITE" id="PS00232">
    <property type="entry name" value="CADHERIN_1"/>
    <property type="match status" value="4"/>
</dbReference>
<keyword evidence="17" id="KW-1185">Reference proteome</keyword>
<evidence type="ECO:0000259" key="15">
    <source>
        <dbReference type="PROSITE" id="PS50268"/>
    </source>
</evidence>
<keyword evidence="8 14" id="KW-1133">Transmembrane helix</keyword>
<dbReference type="SUPFAM" id="SSF49313">
    <property type="entry name" value="Cadherin-like"/>
    <property type="match status" value="7"/>
</dbReference>
<dbReference type="Proteomes" id="UP000314986">
    <property type="component" value="Unassembled WGS sequence"/>
</dbReference>
<evidence type="ECO:0000256" key="1">
    <source>
        <dbReference type="ARBA" id="ARBA00004251"/>
    </source>
</evidence>
<dbReference type="Pfam" id="PF08266">
    <property type="entry name" value="Cadherin_2"/>
    <property type="match status" value="1"/>
</dbReference>
<comment type="subcellular location">
    <subcellularLocation>
        <location evidence="1">Cell membrane</location>
        <topology evidence="1">Single-pass type I membrane protein</topology>
    </subcellularLocation>
</comment>
<dbReference type="CDD" id="cd11304">
    <property type="entry name" value="Cadherin_repeat"/>
    <property type="match status" value="7"/>
</dbReference>
<dbReference type="PANTHER" id="PTHR24028">
    <property type="entry name" value="CADHERIN-87A"/>
    <property type="match status" value="1"/>
</dbReference>
<dbReference type="SMART" id="SM00112">
    <property type="entry name" value="CA"/>
    <property type="match status" value="7"/>
</dbReference>
<evidence type="ECO:0000256" key="12">
    <source>
        <dbReference type="PROSITE-ProRule" id="PRU00043"/>
    </source>
</evidence>
<dbReference type="GeneTree" id="ENSGT00940000163777"/>
<organism evidence="16 17">
    <name type="scientific">Callorhinchus milii</name>
    <name type="common">Ghost shark</name>
    <dbReference type="NCBI Taxonomy" id="7868"/>
    <lineage>
        <taxon>Eukaryota</taxon>
        <taxon>Metazoa</taxon>
        <taxon>Chordata</taxon>
        <taxon>Craniata</taxon>
        <taxon>Vertebrata</taxon>
        <taxon>Chondrichthyes</taxon>
        <taxon>Holocephali</taxon>
        <taxon>Chimaeriformes</taxon>
        <taxon>Callorhinchidae</taxon>
        <taxon>Callorhinchus</taxon>
    </lineage>
</organism>
<feature type="domain" description="Cadherin" evidence="15">
    <location>
        <begin position="459"/>
        <end position="555"/>
    </location>
</feature>
<dbReference type="InterPro" id="IPR015919">
    <property type="entry name" value="Cadherin-like_sf"/>
</dbReference>
<feature type="transmembrane region" description="Helical" evidence="14">
    <location>
        <begin position="790"/>
        <end position="814"/>
    </location>
</feature>
<evidence type="ECO:0000256" key="7">
    <source>
        <dbReference type="ARBA" id="ARBA00022889"/>
    </source>
</evidence>
<evidence type="ECO:0000256" key="3">
    <source>
        <dbReference type="ARBA" id="ARBA00022692"/>
    </source>
</evidence>
<evidence type="ECO:0000256" key="13">
    <source>
        <dbReference type="SAM" id="MobiDB-lite"/>
    </source>
</evidence>
<dbReference type="PRINTS" id="PR00205">
    <property type="entry name" value="CADHERIN"/>
</dbReference>
<dbReference type="FunFam" id="2.60.40.60:FF:000006">
    <property type="entry name" value="Protocadherin alpha 2"/>
    <property type="match status" value="1"/>
</dbReference>
<feature type="domain" description="Cadherin" evidence="15">
    <location>
        <begin position="672"/>
        <end position="786"/>
    </location>
</feature>
<evidence type="ECO:0000256" key="14">
    <source>
        <dbReference type="SAM" id="Phobius"/>
    </source>
</evidence>
<feature type="domain" description="Cadherin" evidence="15">
    <location>
        <begin position="556"/>
        <end position="665"/>
    </location>
</feature>
<dbReference type="GO" id="GO:0007156">
    <property type="term" value="P:homophilic cell adhesion via plasma membrane adhesion molecules"/>
    <property type="evidence" value="ECO:0007669"/>
    <property type="project" value="InterPro"/>
</dbReference>
<protein>
    <recommendedName>
        <fullName evidence="11">Protocadherin gamma-C3</fullName>
    </recommendedName>
</protein>
<evidence type="ECO:0000313" key="16">
    <source>
        <dbReference type="Ensembl" id="ENSCMIP00000041500.1"/>
    </source>
</evidence>
<keyword evidence="4" id="KW-0732">Signal</keyword>
<dbReference type="GO" id="GO:0005886">
    <property type="term" value="C:plasma membrane"/>
    <property type="evidence" value="ECO:0007669"/>
    <property type="project" value="UniProtKB-SubCell"/>
</dbReference>
<dbReference type="Pfam" id="PF00028">
    <property type="entry name" value="Cadherin"/>
    <property type="match status" value="5"/>
</dbReference>
<dbReference type="InterPro" id="IPR050174">
    <property type="entry name" value="Protocadherin/Cadherin-CA"/>
</dbReference>
<dbReference type="FunFam" id="2.60.40.60:FF:000007">
    <property type="entry name" value="Protocadherin alpha 2"/>
    <property type="match status" value="1"/>
</dbReference>
<feature type="domain" description="Cadherin" evidence="15">
    <location>
        <begin position="343"/>
        <end position="450"/>
    </location>
</feature>
<dbReference type="InterPro" id="IPR013164">
    <property type="entry name" value="Cadherin_N"/>
</dbReference>
<evidence type="ECO:0000313" key="17">
    <source>
        <dbReference type="Proteomes" id="UP000314986"/>
    </source>
</evidence>
<keyword evidence="10" id="KW-0325">Glycoprotein</keyword>
<evidence type="ECO:0000256" key="5">
    <source>
        <dbReference type="ARBA" id="ARBA00022737"/>
    </source>
</evidence>
<evidence type="ECO:0000256" key="4">
    <source>
        <dbReference type="ARBA" id="ARBA00022729"/>
    </source>
</evidence>
<dbReference type="InterPro" id="IPR020894">
    <property type="entry name" value="Cadherin_CS"/>
</dbReference>